<keyword evidence="1" id="KW-0560">Oxidoreductase</keyword>
<dbReference type="EMBL" id="JANFYT010000038">
    <property type="protein sequence ID" value="MCQ4815479.1"/>
    <property type="molecule type" value="Genomic_DNA"/>
</dbReference>
<dbReference type="Proteomes" id="UP001205919">
    <property type="component" value="Unassembled WGS sequence"/>
</dbReference>
<evidence type="ECO:0000313" key="3">
    <source>
        <dbReference type="Proteomes" id="UP001205919"/>
    </source>
</evidence>
<protein>
    <submittedName>
        <fullName evidence="2">Glycine/betaine/sarcosine/D-proline family reductase selenoprotein B</fullName>
    </submittedName>
</protein>
<evidence type="ECO:0000256" key="1">
    <source>
        <dbReference type="ARBA" id="ARBA00023002"/>
    </source>
</evidence>
<reference evidence="2 3" key="1">
    <citation type="submission" date="2022-06" db="EMBL/GenBank/DDBJ databases">
        <title>Isolation of gut microbiota from human fecal samples.</title>
        <authorList>
            <person name="Pamer E.G."/>
            <person name="Barat B."/>
            <person name="Waligurski E."/>
            <person name="Medina S."/>
            <person name="Paddock L."/>
            <person name="Mostad J."/>
        </authorList>
    </citation>
    <scope>NUCLEOTIDE SEQUENCE [LARGE SCALE GENOMIC DNA]</scope>
    <source>
        <strain evidence="2 3">DFI.9.90</strain>
    </source>
</reference>
<name>A0AAW5K8I7_9BACT</name>
<dbReference type="InterPro" id="IPR010187">
    <property type="entry name" value="Various_sel_PB"/>
</dbReference>
<evidence type="ECO:0000313" key="2">
    <source>
        <dbReference type="EMBL" id="MCQ4815479.1"/>
    </source>
</evidence>
<dbReference type="AlphaFoldDB" id="A0AAW5K8I7"/>
<accession>A0AAW5K8I7</accession>
<gene>
    <name evidence="2" type="ORF">NE630_13660</name>
</gene>
<sequence>MTKKKVVHYINQFYAGMGGEDTASVGLSVKEGAAGPGAALAKALGPDYEIVKTIVCGDNTIAEHPEEIIPQIIDIVRGAGADLFVAGPGFNAGRYGLGCGSTTAAVTEELRIPAVTALFAENPGTDLFKNRCYILQSDNNARNLVKVIGEIAAFAKRLIAGDAIRDGKAERYHGSGPAVIIDYTIPAAQRGIDMLLAKHEGKAYHTEVIMPNHEEIPIPVLKKPLSECRIGLVTDGGLVPLGNPDNQVPTNSRAYKRYSIKDMDALNAKDWEVSHQGYNNAFVLQDPNRLVPVDALRKLADEGIIGSVDDVIYSTAGVMTPMEKCKEFGEGIAKELIADRCDAAIETST</sequence>
<dbReference type="Pfam" id="PF07355">
    <property type="entry name" value="GRDB"/>
    <property type="match status" value="1"/>
</dbReference>
<dbReference type="GeneID" id="95755961"/>
<proteinExistence type="predicted"/>
<dbReference type="NCBIfam" id="TIGR01918">
    <property type="entry name" value="various_sel_PB"/>
    <property type="match status" value="1"/>
</dbReference>
<organism evidence="2 3">
    <name type="scientific">Cloacibacillus evryensis</name>
    <dbReference type="NCBI Taxonomy" id="508460"/>
    <lineage>
        <taxon>Bacteria</taxon>
        <taxon>Thermotogati</taxon>
        <taxon>Synergistota</taxon>
        <taxon>Synergistia</taxon>
        <taxon>Synergistales</taxon>
        <taxon>Synergistaceae</taxon>
        <taxon>Cloacibacillus</taxon>
    </lineage>
</organism>
<dbReference type="RefSeq" id="WP_008709771.1">
    <property type="nucleotide sequence ID" value="NZ_CABKQM010000004.1"/>
</dbReference>
<dbReference type="GO" id="GO:0050485">
    <property type="term" value="F:oxidoreductase activity, acting on X-H and Y-H to form an X-Y bond, with a disulfide as acceptor"/>
    <property type="evidence" value="ECO:0007669"/>
    <property type="project" value="InterPro"/>
</dbReference>
<comment type="caution">
    <text evidence="2">The sequence shown here is derived from an EMBL/GenBank/DDBJ whole genome shotgun (WGS) entry which is preliminary data.</text>
</comment>
<keyword evidence="3" id="KW-1185">Reference proteome</keyword>